<dbReference type="InterPro" id="IPR019747">
    <property type="entry name" value="FERM_CS"/>
</dbReference>
<dbReference type="InterPro" id="IPR000798">
    <property type="entry name" value="Ez/rad/moesin-like"/>
</dbReference>
<evidence type="ECO:0000256" key="5">
    <source>
        <dbReference type="ARBA" id="ARBA00022025"/>
    </source>
</evidence>
<dbReference type="SUPFAM" id="SSF50729">
    <property type="entry name" value="PH domain-like"/>
    <property type="match status" value="1"/>
</dbReference>
<dbReference type="GO" id="GO:0009887">
    <property type="term" value="P:animal organ morphogenesis"/>
    <property type="evidence" value="ECO:0007669"/>
    <property type="project" value="UniProtKB-ARBA"/>
</dbReference>
<name>A0AA38MC58_9CUCU</name>
<dbReference type="PIRSF" id="PIRSF002305">
    <property type="entry name" value="ERM"/>
    <property type="match status" value="1"/>
</dbReference>
<dbReference type="PANTHER" id="PTHR23281">
    <property type="entry name" value="MERLIN/MOESIN/EZRIN/RADIXIN"/>
    <property type="match status" value="1"/>
</dbReference>
<dbReference type="SUPFAM" id="SSF54236">
    <property type="entry name" value="Ubiquitin-like"/>
    <property type="match status" value="1"/>
</dbReference>
<dbReference type="InterPro" id="IPR041789">
    <property type="entry name" value="ERM_FERM_C"/>
</dbReference>
<dbReference type="PROSITE" id="PS00661">
    <property type="entry name" value="FERM_2"/>
    <property type="match status" value="1"/>
</dbReference>
<dbReference type="InterPro" id="IPR029071">
    <property type="entry name" value="Ubiquitin-like_domsf"/>
</dbReference>
<dbReference type="SUPFAM" id="SSF48678">
    <property type="entry name" value="Moesin tail domain"/>
    <property type="match status" value="1"/>
</dbReference>
<dbReference type="InterPro" id="IPR011174">
    <property type="entry name" value="ERM"/>
</dbReference>
<evidence type="ECO:0000256" key="8">
    <source>
        <dbReference type="ARBA" id="ARBA00023136"/>
    </source>
</evidence>
<evidence type="ECO:0000313" key="16">
    <source>
        <dbReference type="EMBL" id="KAJ3650617.1"/>
    </source>
</evidence>
<dbReference type="SUPFAM" id="SSF47031">
    <property type="entry name" value="Second domain of FERM"/>
    <property type="match status" value="1"/>
</dbReference>
<dbReference type="AlphaFoldDB" id="A0AA38MC58"/>
<dbReference type="InterPro" id="IPR008954">
    <property type="entry name" value="Moesin_tail_sf"/>
</dbReference>
<evidence type="ECO:0000313" key="17">
    <source>
        <dbReference type="Proteomes" id="UP001168821"/>
    </source>
</evidence>
<evidence type="ECO:0000256" key="14">
    <source>
        <dbReference type="SAM" id="Coils"/>
    </source>
</evidence>
<feature type="domain" description="FERM" evidence="15">
    <location>
        <begin position="13"/>
        <end position="305"/>
    </location>
</feature>
<evidence type="ECO:0000256" key="6">
    <source>
        <dbReference type="ARBA" id="ARBA00022475"/>
    </source>
</evidence>
<comment type="caution">
    <text evidence="16">The sequence shown here is derived from an EMBL/GenBank/DDBJ whole genome shotgun (WGS) entry which is preliminary data.</text>
</comment>
<keyword evidence="8" id="KW-0472">Membrane</keyword>
<dbReference type="CDD" id="cd13194">
    <property type="entry name" value="FERM_C_ERM"/>
    <property type="match status" value="1"/>
</dbReference>
<dbReference type="InterPro" id="IPR000299">
    <property type="entry name" value="FERM_domain"/>
</dbReference>
<dbReference type="Proteomes" id="UP001168821">
    <property type="component" value="Unassembled WGS sequence"/>
</dbReference>
<feature type="binding site" evidence="13">
    <location>
        <position position="288"/>
    </location>
    <ligand>
        <name>a 1,2-diacyl-sn-glycero-3-phospho-(1D-myo-inositol)</name>
        <dbReference type="ChEBI" id="CHEBI:57880"/>
    </ligand>
</feature>
<dbReference type="PROSITE" id="PS50057">
    <property type="entry name" value="FERM_3"/>
    <property type="match status" value="1"/>
</dbReference>
<dbReference type="Pfam" id="PF09379">
    <property type="entry name" value="FERM_N"/>
    <property type="match status" value="1"/>
</dbReference>
<evidence type="ECO:0000256" key="11">
    <source>
        <dbReference type="ARBA" id="ARBA00023273"/>
    </source>
</evidence>
<dbReference type="GO" id="GO:0030182">
    <property type="term" value="P:neuron differentiation"/>
    <property type="evidence" value="ECO:0007669"/>
    <property type="project" value="UniProtKB-ARBA"/>
</dbReference>
<dbReference type="Pfam" id="PF09380">
    <property type="entry name" value="FERM_C"/>
    <property type="match status" value="1"/>
</dbReference>
<dbReference type="Gene3D" id="6.10.360.10">
    <property type="match status" value="1"/>
</dbReference>
<accession>A0AA38MC58</accession>
<dbReference type="Gene3D" id="2.30.29.30">
    <property type="entry name" value="Pleckstrin-homology domain (PH domain)/Phosphotyrosine-binding domain (PTB)"/>
    <property type="match status" value="1"/>
</dbReference>
<feature type="binding site" evidence="13">
    <location>
        <begin position="68"/>
        <end position="71"/>
    </location>
    <ligand>
        <name>a 1,2-diacyl-sn-glycero-3-phospho-(1D-myo-inositol)</name>
        <dbReference type="ChEBI" id="CHEBI:57880"/>
    </ligand>
</feature>
<dbReference type="Pfam" id="PF00769">
    <property type="entry name" value="ERM_C"/>
    <property type="match status" value="1"/>
</dbReference>
<proteinExistence type="predicted"/>
<dbReference type="PRINTS" id="PR00661">
    <property type="entry name" value="ERMFAMILY"/>
</dbReference>
<evidence type="ECO:0000256" key="7">
    <source>
        <dbReference type="ARBA" id="ARBA00022949"/>
    </source>
</evidence>
<dbReference type="Gene3D" id="1.20.5.450">
    <property type="match status" value="1"/>
</dbReference>
<evidence type="ECO:0000256" key="2">
    <source>
        <dbReference type="ARBA" id="ARBA00004202"/>
    </source>
</evidence>
<keyword evidence="17" id="KW-1185">Reference proteome</keyword>
<dbReference type="Gene3D" id="1.20.80.10">
    <property type="match status" value="1"/>
</dbReference>
<reference evidence="16" key="1">
    <citation type="journal article" date="2023" name="G3 (Bethesda)">
        <title>Whole genome assemblies of Zophobas morio and Tenebrio molitor.</title>
        <authorList>
            <person name="Kaur S."/>
            <person name="Stinson S.A."/>
            <person name="diCenzo G.C."/>
        </authorList>
    </citation>
    <scope>NUCLEOTIDE SEQUENCE</scope>
    <source>
        <strain evidence="16">QUZm001</strain>
    </source>
</reference>
<evidence type="ECO:0000256" key="3">
    <source>
        <dbReference type="ARBA" id="ARBA00004245"/>
    </source>
</evidence>
<dbReference type="GO" id="GO:0005856">
    <property type="term" value="C:cytoskeleton"/>
    <property type="evidence" value="ECO:0007669"/>
    <property type="project" value="UniProtKB-SubCell"/>
</dbReference>
<evidence type="ECO:0000256" key="4">
    <source>
        <dbReference type="ARBA" id="ARBA00004536"/>
    </source>
</evidence>
<dbReference type="GO" id="GO:0005912">
    <property type="term" value="C:adherens junction"/>
    <property type="evidence" value="ECO:0007669"/>
    <property type="project" value="UniProtKB-SubCell"/>
</dbReference>
<dbReference type="Pfam" id="PF00373">
    <property type="entry name" value="FERM_M"/>
    <property type="match status" value="1"/>
</dbReference>
<dbReference type="InterPro" id="IPR014352">
    <property type="entry name" value="FERM/acyl-CoA-bd_prot_sf"/>
</dbReference>
<keyword evidence="14" id="KW-0175">Coiled coil</keyword>
<dbReference type="Gene3D" id="3.10.20.90">
    <property type="entry name" value="Phosphatidylinositol 3-kinase Catalytic Subunit, Chain A, domain 1"/>
    <property type="match status" value="1"/>
</dbReference>
<dbReference type="EMBL" id="JALNTZ010000005">
    <property type="protein sequence ID" value="KAJ3650617.1"/>
    <property type="molecule type" value="Genomic_DNA"/>
</dbReference>
<feature type="coiled-coil region" evidence="14">
    <location>
        <begin position="312"/>
        <end position="465"/>
    </location>
</feature>
<dbReference type="InterPro" id="IPR035963">
    <property type="entry name" value="FERM_2"/>
</dbReference>
<dbReference type="InterPro" id="IPR018980">
    <property type="entry name" value="FERM_PH-like_C"/>
</dbReference>
<dbReference type="GO" id="GO:0016324">
    <property type="term" value="C:apical plasma membrane"/>
    <property type="evidence" value="ECO:0007669"/>
    <property type="project" value="UniProtKB-ARBA"/>
</dbReference>
<dbReference type="GO" id="GO:0016028">
    <property type="term" value="C:rhabdomere"/>
    <property type="evidence" value="ECO:0007669"/>
    <property type="project" value="UniProtKB-SubCell"/>
</dbReference>
<protein>
    <recommendedName>
        <fullName evidence="5">Moesin/ezrin/radixin homolog 1</fullName>
    </recommendedName>
</protein>
<keyword evidence="10" id="KW-0963">Cytoplasm</keyword>
<dbReference type="Pfam" id="PF20492">
    <property type="entry name" value="ERM_helical"/>
    <property type="match status" value="1"/>
</dbReference>
<dbReference type="InterPro" id="IPR018979">
    <property type="entry name" value="FERM_N"/>
</dbReference>
<dbReference type="SMART" id="SM00295">
    <property type="entry name" value="B41"/>
    <property type="match status" value="1"/>
</dbReference>
<keyword evidence="7" id="KW-0965">Cell junction</keyword>
<evidence type="ECO:0000256" key="10">
    <source>
        <dbReference type="ARBA" id="ARBA00023212"/>
    </source>
</evidence>
<keyword evidence="9" id="KW-0009">Actin-binding</keyword>
<dbReference type="FunFam" id="3.10.20.90:FF:000013">
    <property type="entry name" value="radixin isoform X1"/>
    <property type="match status" value="1"/>
</dbReference>
<dbReference type="GO" id="GO:0005902">
    <property type="term" value="C:microvillus"/>
    <property type="evidence" value="ECO:0007669"/>
    <property type="project" value="UniProtKB-SubCell"/>
</dbReference>
<dbReference type="FunFam" id="1.20.80.10:FF:000002">
    <property type="entry name" value="radixin isoform X1"/>
    <property type="match status" value="1"/>
</dbReference>
<comment type="subcellular location">
    <subcellularLocation>
        <location evidence="4">Cell junction</location>
        <location evidence="4">Adherens junction</location>
    </subcellularLocation>
    <subcellularLocation>
        <location evidence="2">Cell membrane</location>
        <topology evidence="2">Peripheral membrane protein</topology>
    </subcellularLocation>
    <subcellularLocation>
        <location evidence="1">Cell projection</location>
        <location evidence="1">Microvillus</location>
    </subcellularLocation>
    <subcellularLocation>
        <location evidence="12">Cell projection</location>
        <location evidence="12">Rhabdomere</location>
    </subcellularLocation>
    <subcellularLocation>
        <location evidence="3">Cytoplasm</location>
        <location evidence="3">Cytoskeleton</location>
    </subcellularLocation>
</comment>
<dbReference type="InterPro" id="IPR011259">
    <property type="entry name" value="ERM_C_dom"/>
</dbReference>
<evidence type="ECO:0000256" key="12">
    <source>
        <dbReference type="ARBA" id="ARBA00043944"/>
    </source>
</evidence>
<sequence length="610" mass="71045">MSPFRKKKSEKSFPVKVCTLDAELEFNLQWRATGRDLFELVCRTIGLRETWYFGLQYEDSKGFISWLKLDKKVQDQSIQKDPQSTVSFMFFAKFYPEEVAEELVQEVTKHYFFLQVKQAILSMDVYCPPEASVLLASYAVQAKFGDFDLDTYKPGMLANEDLLPQRVIDQYQMTLDMWEERIRVWYSDHRGMSRDEAEMEYLKIAQDLDMYGVNYFPITNKKETELWLGVTPLGLNIYEKENKLQPKTTFTWAEIRHISFDDKKFIIKPVDKNSPNFVFFSQKVRMNKLILDLCMGNHDLFMRRRKPDSMELQQMKAAAKEEKQRRQIERNRLAREKQLREEAERERANLEQRLLQYQEEIRLANEALKRSEESADLLAEKSRVAEEEAILLSQKASEAEQEITRLRLTAMRKEEEKVTLERKTREAEMLTARLVEDSERRAAEANRLKEELLRARAAEKLAKEKLLDFLSRGSFTSSATTSPISSVTTLYSSSLSPCLGADLSLLDADVGTSPDLNLTLNAYDLANADTDQLSLEIEKERGFCLEKQKHLQHQLRELRTEIAVLKVAEKQTEFDQLHSEQVKLGENKYSTLKKSKSGSTKSRVAFFEEL</sequence>
<evidence type="ECO:0000256" key="9">
    <source>
        <dbReference type="ARBA" id="ARBA00023203"/>
    </source>
</evidence>
<keyword evidence="6" id="KW-1003">Cell membrane</keyword>
<keyword evidence="11" id="KW-0966">Cell projection</keyword>
<dbReference type="InterPro" id="IPR011993">
    <property type="entry name" value="PH-like_dom_sf"/>
</dbReference>
<dbReference type="GO" id="GO:0003779">
    <property type="term" value="F:actin binding"/>
    <property type="evidence" value="ECO:0007669"/>
    <property type="project" value="UniProtKB-KW"/>
</dbReference>
<evidence type="ECO:0000256" key="13">
    <source>
        <dbReference type="PIRSR" id="PIRSR002305-1"/>
    </source>
</evidence>
<keyword evidence="10" id="KW-0206">Cytoskeleton</keyword>
<organism evidence="16 17">
    <name type="scientific">Zophobas morio</name>
    <dbReference type="NCBI Taxonomy" id="2755281"/>
    <lineage>
        <taxon>Eukaryota</taxon>
        <taxon>Metazoa</taxon>
        <taxon>Ecdysozoa</taxon>
        <taxon>Arthropoda</taxon>
        <taxon>Hexapoda</taxon>
        <taxon>Insecta</taxon>
        <taxon>Pterygota</taxon>
        <taxon>Neoptera</taxon>
        <taxon>Endopterygota</taxon>
        <taxon>Coleoptera</taxon>
        <taxon>Polyphaga</taxon>
        <taxon>Cucujiformia</taxon>
        <taxon>Tenebrionidae</taxon>
        <taxon>Zophobas</taxon>
    </lineage>
</organism>
<dbReference type="InterPro" id="IPR046810">
    <property type="entry name" value="ERM_helical"/>
</dbReference>
<dbReference type="SMART" id="SM01196">
    <property type="entry name" value="FERM_C"/>
    <property type="match status" value="1"/>
</dbReference>
<evidence type="ECO:0000259" key="15">
    <source>
        <dbReference type="PROSITE" id="PS50057"/>
    </source>
</evidence>
<dbReference type="PRINTS" id="PR00935">
    <property type="entry name" value="BAND41"/>
</dbReference>
<dbReference type="CDD" id="cd14473">
    <property type="entry name" value="FERM_B-lobe"/>
    <property type="match status" value="1"/>
</dbReference>
<gene>
    <name evidence="16" type="ORF">Zmor_016705</name>
</gene>
<evidence type="ECO:0000256" key="1">
    <source>
        <dbReference type="ARBA" id="ARBA00004105"/>
    </source>
</evidence>
<dbReference type="InterPro" id="IPR019749">
    <property type="entry name" value="Band_41_domain"/>
</dbReference>
<dbReference type="InterPro" id="IPR019748">
    <property type="entry name" value="FERM_central"/>
</dbReference>